<gene>
    <name evidence="2" type="ORF">QBC34DRAFT_494693</name>
</gene>
<feature type="region of interest" description="Disordered" evidence="1">
    <location>
        <begin position="161"/>
        <end position="180"/>
    </location>
</feature>
<comment type="caution">
    <text evidence="2">The sequence shown here is derived from an EMBL/GenBank/DDBJ whole genome shotgun (WGS) entry which is preliminary data.</text>
</comment>
<feature type="region of interest" description="Disordered" evidence="1">
    <location>
        <begin position="1"/>
        <end position="46"/>
    </location>
</feature>
<evidence type="ECO:0000313" key="2">
    <source>
        <dbReference type="EMBL" id="KAK4449263.1"/>
    </source>
</evidence>
<reference evidence="2" key="2">
    <citation type="submission" date="2023-05" db="EMBL/GenBank/DDBJ databases">
        <authorList>
            <consortium name="Lawrence Berkeley National Laboratory"/>
            <person name="Steindorff A."/>
            <person name="Hensen N."/>
            <person name="Bonometti L."/>
            <person name="Westerberg I."/>
            <person name="Brannstrom I.O."/>
            <person name="Guillou S."/>
            <person name="Cros-Aarteil S."/>
            <person name="Calhoun S."/>
            <person name="Haridas S."/>
            <person name="Kuo A."/>
            <person name="Mondo S."/>
            <person name="Pangilinan J."/>
            <person name="Riley R."/>
            <person name="Labutti K."/>
            <person name="Andreopoulos B."/>
            <person name="Lipzen A."/>
            <person name="Chen C."/>
            <person name="Yanf M."/>
            <person name="Daum C."/>
            <person name="Ng V."/>
            <person name="Clum A."/>
            <person name="Ohm R."/>
            <person name="Martin F."/>
            <person name="Silar P."/>
            <person name="Natvig D."/>
            <person name="Lalanne C."/>
            <person name="Gautier V."/>
            <person name="Ament-Velasquez S.L."/>
            <person name="Kruys A."/>
            <person name="Hutchinson M.I."/>
            <person name="Powell A.J."/>
            <person name="Barry K."/>
            <person name="Miller A.N."/>
            <person name="Grigoriev I.V."/>
            <person name="Debuchy R."/>
            <person name="Gladieux P."/>
            <person name="Thoren M.H."/>
            <person name="Johannesson H."/>
        </authorList>
    </citation>
    <scope>NUCLEOTIDE SEQUENCE</scope>
    <source>
        <strain evidence="2">PSN243</strain>
    </source>
</reference>
<sequence>MDKEPLLESRNSPRPPSRGWGGARDFHPNPLHTPPSHIELYEKKPLPPIPVKREAATDRLSEEINNLFSTPPTSTDPEAQGVAGGQIDWAKEEANIAVILDNRIRRNISPAPASSLFPGARERSKQQLRMIAGEDGMMRALDDEVATPPPKSTLRKIMSLPGDKLKGNSLPSPSGHNSSHKIKQLTGAEVDSAQTGAEGSIEFSPMSRNSSIYSEEEVGYSDACSLDTSSSYDMGYASDPNTSCPGQRAYSKKAMFGALPPVPSPLNIAKIQQAKRINSGHRLHVLFLAPPSDLRDLSRPDRRCFYTHNPATQS</sequence>
<proteinExistence type="predicted"/>
<organism evidence="2 3">
    <name type="scientific">Podospora aff. communis PSN243</name>
    <dbReference type="NCBI Taxonomy" id="3040156"/>
    <lineage>
        <taxon>Eukaryota</taxon>
        <taxon>Fungi</taxon>
        <taxon>Dikarya</taxon>
        <taxon>Ascomycota</taxon>
        <taxon>Pezizomycotina</taxon>
        <taxon>Sordariomycetes</taxon>
        <taxon>Sordariomycetidae</taxon>
        <taxon>Sordariales</taxon>
        <taxon>Podosporaceae</taxon>
        <taxon>Podospora</taxon>
    </lineage>
</organism>
<name>A0AAV9GPI5_9PEZI</name>
<dbReference type="Proteomes" id="UP001321760">
    <property type="component" value="Unassembled WGS sequence"/>
</dbReference>
<evidence type="ECO:0000313" key="3">
    <source>
        <dbReference type="Proteomes" id="UP001321760"/>
    </source>
</evidence>
<protein>
    <submittedName>
        <fullName evidence="2">Uncharacterized protein</fullName>
    </submittedName>
</protein>
<keyword evidence="3" id="KW-1185">Reference proteome</keyword>
<dbReference type="EMBL" id="MU865938">
    <property type="protein sequence ID" value="KAK4449263.1"/>
    <property type="molecule type" value="Genomic_DNA"/>
</dbReference>
<reference evidence="2" key="1">
    <citation type="journal article" date="2023" name="Mol. Phylogenet. Evol.">
        <title>Genome-scale phylogeny and comparative genomics of the fungal order Sordariales.</title>
        <authorList>
            <person name="Hensen N."/>
            <person name="Bonometti L."/>
            <person name="Westerberg I."/>
            <person name="Brannstrom I.O."/>
            <person name="Guillou S."/>
            <person name="Cros-Aarteil S."/>
            <person name="Calhoun S."/>
            <person name="Haridas S."/>
            <person name="Kuo A."/>
            <person name="Mondo S."/>
            <person name="Pangilinan J."/>
            <person name="Riley R."/>
            <person name="LaButti K."/>
            <person name="Andreopoulos B."/>
            <person name="Lipzen A."/>
            <person name="Chen C."/>
            <person name="Yan M."/>
            <person name="Daum C."/>
            <person name="Ng V."/>
            <person name="Clum A."/>
            <person name="Steindorff A."/>
            <person name="Ohm R.A."/>
            <person name="Martin F."/>
            <person name="Silar P."/>
            <person name="Natvig D.O."/>
            <person name="Lalanne C."/>
            <person name="Gautier V."/>
            <person name="Ament-Velasquez S.L."/>
            <person name="Kruys A."/>
            <person name="Hutchinson M.I."/>
            <person name="Powell A.J."/>
            <person name="Barry K."/>
            <person name="Miller A.N."/>
            <person name="Grigoriev I.V."/>
            <person name="Debuchy R."/>
            <person name="Gladieux P."/>
            <person name="Hiltunen Thoren M."/>
            <person name="Johannesson H."/>
        </authorList>
    </citation>
    <scope>NUCLEOTIDE SEQUENCE</scope>
    <source>
        <strain evidence="2">PSN243</strain>
    </source>
</reference>
<evidence type="ECO:0000256" key="1">
    <source>
        <dbReference type="SAM" id="MobiDB-lite"/>
    </source>
</evidence>
<accession>A0AAV9GPI5</accession>
<dbReference type="AlphaFoldDB" id="A0AAV9GPI5"/>